<feature type="coiled-coil region" evidence="1">
    <location>
        <begin position="764"/>
        <end position="801"/>
    </location>
</feature>
<feature type="compositionally biased region" description="Acidic residues" evidence="2">
    <location>
        <begin position="577"/>
        <end position="591"/>
    </location>
</feature>
<evidence type="ECO:0000256" key="2">
    <source>
        <dbReference type="SAM" id="MobiDB-lite"/>
    </source>
</evidence>
<name>A0A1Y1WQS0_9FUNG</name>
<keyword evidence="3" id="KW-0472">Membrane</keyword>
<feature type="compositionally biased region" description="Low complexity" evidence="2">
    <location>
        <begin position="69"/>
        <end position="85"/>
    </location>
</feature>
<dbReference type="Proteomes" id="UP000193944">
    <property type="component" value="Unassembled WGS sequence"/>
</dbReference>
<feature type="region of interest" description="Disordered" evidence="2">
    <location>
        <begin position="639"/>
        <end position="662"/>
    </location>
</feature>
<keyword evidence="3" id="KW-1133">Transmembrane helix</keyword>
<feature type="transmembrane region" description="Helical" evidence="3">
    <location>
        <begin position="995"/>
        <end position="1017"/>
    </location>
</feature>
<protein>
    <submittedName>
        <fullName evidence="4">Uncharacterized protein</fullName>
    </submittedName>
</protein>
<dbReference type="OrthoDB" id="2161573at2759"/>
<feature type="region of interest" description="Disordered" evidence="2">
    <location>
        <begin position="573"/>
        <end position="614"/>
    </location>
</feature>
<proteinExistence type="predicted"/>
<reference evidence="4 5" key="2">
    <citation type="submission" date="2016-08" db="EMBL/GenBank/DDBJ databases">
        <title>Pervasive Adenine N6-methylation of Active Genes in Fungi.</title>
        <authorList>
            <consortium name="DOE Joint Genome Institute"/>
            <person name="Mondo S.J."/>
            <person name="Dannebaum R.O."/>
            <person name="Kuo R.C."/>
            <person name="Labutti K."/>
            <person name="Haridas S."/>
            <person name="Kuo A."/>
            <person name="Salamov A."/>
            <person name="Ahrendt S.R."/>
            <person name="Lipzen A."/>
            <person name="Sullivan W."/>
            <person name="Andreopoulos W.B."/>
            <person name="Clum A."/>
            <person name="Lindquist E."/>
            <person name="Daum C."/>
            <person name="Ramamoorthy G.K."/>
            <person name="Gryganskyi A."/>
            <person name="Culley D."/>
            <person name="Magnuson J.K."/>
            <person name="James T.Y."/>
            <person name="O'Malley M.A."/>
            <person name="Stajich J.E."/>
            <person name="Spatafora J.W."/>
            <person name="Visel A."/>
            <person name="Grigoriev I.V."/>
        </authorList>
    </citation>
    <scope>NUCLEOTIDE SEQUENCE [LARGE SCALE GENOMIC DNA]</scope>
    <source>
        <strain evidence="4 5">S4</strain>
    </source>
</reference>
<keyword evidence="3" id="KW-0812">Transmembrane</keyword>
<sequence length="1039" mass="124788">MENIINNSMNYILENENDDINKIKYKNFFKDTENNDDLLVPETEQETEQQTEQETETDIYENKQDKNYNNFNSFTENSTTTSITSTEYPGKKIMEMETETETKTETETEIYENKNNYFNNFNTTTETTKIVNTEMETEVENETDNYNNSITTTPLETITENVNTEMETEVENETDNYNNSITTTPPETITENVNTYILENPCINLETENKKETEENKTEMNTEMETEIETETTHLNYIPQYQVFEEIYDTNDINNNINTNINNNIKNNNEINKKESNYPIENSEKTKFKMDVMFKKIIDENYLFKTFNDSVVIDVYEEFYHKNGNLYFSDLNTNTNSTKIKNISNNNTTEIPLSTLNTTINDIENKNATTSTNIDTEMVEHRKKRSLTRENAFYYETPEEKNLIIKKLINNNDDDNIDNIKKPYSIFYSAKKRLNFNLRYNNEIFRNYILRKIHLQKQKQTSIAMATLRRNHNNNIFRNSMRAASSTHSSTYTMMNEKKHFNIKHIKNIKILNNILNKYDISNFIARQRYKVHMKIDYYKSINRHRQHIHKPQKDFKDYMKEYEEEKYETNPYLQEYYDEDESEEEEDENENEMKVEDIKEEKGMSKDDDDDNYKNKLSLTLNKLKEQKEKLLNNLFNGKKHDEPLSHHHYHKRKNSKDNKENFTYYRQSYDDERNSRNIYLNDDYNEESYKRQPRLNKRELNKIILREMQKRHFENSSYNRTNFRDQLRKKGNKNEFHHFSSEEYQLEDVDKENYYLCDSNILEKMKMNNRDEKEEIEEIEENEKEKEMLLNKIENNKNDGNEIKIEIEDKSNIKKIKKSVSFNLKTEEDDEDEPPCHEPNNNINPLTLKSCLSKQYVNYDKKLLFMTYGNKKSEEGKKSPEKGSEIIASSIITEFTPELKDYIGDNFGNYFTGYTYNNFYYFNGKQYTLLSMFNPKLFYREYFNNDNTIGNDQSNKEWMKFFRMINLYRSIITTIYGVYELYQNLIDENIKKFGATTFVIIGFVFVLVDLLIAFIKTYPNKIWFFWNVKNWVNIKEK</sequence>
<feature type="coiled-coil region" evidence="1">
    <location>
        <begin position="203"/>
        <end position="230"/>
    </location>
</feature>
<dbReference type="EMBL" id="MCFG01000345">
    <property type="protein sequence ID" value="ORX75638.1"/>
    <property type="molecule type" value="Genomic_DNA"/>
</dbReference>
<evidence type="ECO:0000256" key="3">
    <source>
        <dbReference type="SAM" id="Phobius"/>
    </source>
</evidence>
<keyword evidence="5" id="KW-1185">Reference proteome</keyword>
<accession>A0A1Y1WQS0</accession>
<evidence type="ECO:0000256" key="1">
    <source>
        <dbReference type="SAM" id="Coils"/>
    </source>
</evidence>
<reference evidence="4 5" key="1">
    <citation type="submission" date="2016-08" db="EMBL/GenBank/DDBJ databases">
        <title>A Parts List for Fungal Cellulosomes Revealed by Comparative Genomics.</title>
        <authorList>
            <consortium name="DOE Joint Genome Institute"/>
            <person name="Haitjema C.H."/>
            <person name="Gilmore S.P."/>
            <person name="Henske J.K."/>
            <person name="Solomon K.V."/>
            <person name="De Groot R."/>
            <person name="Kuo A."/>
            <person name="Mondo S.J."/>
            <person name="Salamov A.A."/>
            <person name="Labutti K."/>
            <person name="Zhao Z."/>
            <person name="Chiniquy J."/>
            <person name="Barry K."/>
            <person name="Brewer H.M."/>
            <person name="Purvine S.O."/>
            <person name="Wright A.T."/>
            <person name="Boxma B."/>
            <person name="Van Alen T."/>
            <person name="Hackstein J.H."/>
            <person name="Baker S.E."/>
            <person name="Grigoriev I.V."/>
            <person name="O'Malley M.A."/>
        </authorList>
    </citation>
    <scope>NUCLEOTIDE SEQUENCE [LARGE SCALE GENOMIC DNA]</scope>
    <source>
        <strain evidence="4 5">S4</strain>
    </source>
</reference>
<keyword evidence="1" id="KW-0175">Coiled coil</keyword>
<evidence type="ECO:0000313" key="5">
    <source>
        <dbReference type="Proteomes" id="UP000193944"/>
    </source>
</evidence>
<feature type="region of interest" description="Disordered" evidence="2">
    <location>
        <begin position="66"/>
        <end position="85"/>
    </location>
</feature>
<comment type="caution">
    <text evidence="4">The sequence shown here is derived from an EMBL/GenBank/DDBJ whole genome shotgun (WGS) entry which is preliminary data.</text>
</comment>
<feature type="compositionally biased region" description="Basic and acidic residues" evidence="2">
    <location>
        <begin position="592"/>
        <end position="607"/>
    </location>
</feature>
<gene>
    <name evidence="4" type="ORF">BCR32DRAFT_271779</name>
</gene>
<organism evidence="4 5">
    <name type="scientific">Anaeromyces robustus</name>
    <dbReference type="NCBI Taxonomy" id="1754192"/>
    <lineage>
        <taxon>Eukaryota</taxon>
        <taxon>Fungi</taxon>
        <taxon>Fungi incertae sedis</taxon>
        <taxon>Chytridiomycota</taxon>
        <taxon>Chytridiomycota incertae sedis</taxon>
        <taxon>Neocallimastigomycetes</taxon>
        <taxon>Neocallimastigales</taxon>
        <taxon>Neocallimastigaceae</taxon>
        <taxon>Anaeromyces</taxon>
    </lineage>
</organism>
<dbReference type="AlphaFoldDB" id="A0A1Y1WQS0"/>
<evidence type="ECO:0000313" key="4">
    <source>
        <dbReference type="EMBL" id="ORX75638.1"/>
    </source>
</evidence>